<dbReference type="PANTHER" id="PTHR34107">
    <property type="entry name" value="SLL0198 PROTEIN-RELATED"/>
    <property type="match status" value="1"/>
</dbReference>
<dbReference type="Gene3D" id="3.90.1570.10">
    <property type="entry name" value="tt1808, chain A"/>
    <property type="match status" value="1"/>
</dbReference>
<gene>
    <name evidence="2" type="ORF">ETAA1_35590</name>
</gene>
<accession>A0A517XVR2</accession>
<dbReference type="SUPFAM" id="SSF52980">
    <property type="entry name" value="Restriction endonuclease-like"/>
    <property type="match status" value="1"/>
</dbReference>
<name>A0A517XVR2_9BACT</name>
<dbReference type="CDD" id="cd06260">
    <property type="entry name" value="DUF820-like"/>
    <property type="match status" value="1"/>
</dbReference>
<feature type="domain" description="Putative restriction endonuclease" evidence="1">
    <location>
        <begin position="17"/>
        <end position="183"/>
    </location>
</feature>
<dbReference type="EMBL" id="CP036273">
    <property type="protein sequence ID" value="QDU21589.1"/>
    <property type="molecule type" value="Genomic_DNA"/>
</dbReference>
<sequence>MSIAIPPRPQTLADLAGVEGKAELVAGRIVRYMATGRIPSRISKRITRSLDDHEIRTGLGESFGDSLGYALPQPLPNGRQSFQPDASYYIGPAPYDEESFVEGVPTFAAEVRSEHDYTPGKDRDYEAKRADYFAAGTVVVWDVNYRAETVSKYTAADPLTPTVFRRGEVADAEPAVPGWRLPVDDIFA</sequence>
<dbReference type="Proteomes" id="UP000319576">
    <property type="component" value="Chromosome"/>
</dbReference>
<dbReference type="OrthoDB" id="280487at2"/>
<dbReference type="Pfam" id="PF05685">
    <property type="entry name" value="Uma2"/>
    <property type="match status" value="1"/>
</dbReference>
<organism evidence="2 3">
    <name type="scientific">Urbifossiella limnaea</name>
    <dbReference type="NCBI Taxonomy" id="2528023"/>
    <lineage>
        <taxon>Bacteria</taxon>
        <taxon>Pseudomonadati</taxon>
        <taxon>Planctomycetota</taxon>
        <taxon>Planctomycetia</taxon>
        <taxon>Gemmatales</taxon>
        <taxon>Gemmataceae</taxon>
        <taxon>Urbifossiella</taxon>
    </lineage>
</organism>
<protein>
    <recommendedName>
        <fullName evidence="1">Putative restriction endonuclease domain-containing protein</fullName>
    </recommendedName>
</protein>
<dbReference type="AlphaFoldDB" id="A0A517XVR2"/>
<dbReference type="InterPro" id="IPR012296">
    <property type="entry name" value="Nuclease_put_TT1808"/>
</dbReference>
<dbReference type="RefSeq" id="WP_145240644.1">
    <property type="nucleotide sequence ID" value="NZ_CP036273.1"/>
</dbReference>
<reference evidence="2 3" key="1">
    <citation type="submission" date="2019-02" db="EMBL/GenBank/DDBJ databases">
        <title>Deep-cultivation of Planctomycetes and their phenomic and genomic characterization uncovers novel biology.</title>
        <authorList>
            <person name="Wiegand S."/>
            <person name="Jogler M."/>
            <person name="Boedeker C."/>
            <person name="Pinto D."/>
            <person name="Vollmers J."/>
            <person name="Rivas-Marin E."/>
            <person name="Kohn T."/>
            <person name="Peeters S.H."/>
            <person name="Heuer A."/>
            <person name="Rast P."/>
            <person name="Oberbeckmann S."/>
            <person name="Bunk B."/>
            <person name="Jeske O."/>
            <person name="Meyerdierks A."/>
            <person name="Storesund J.E."/>
            <person name="Kallscheuer N."/>
            <person name="Luecker S."/>
            <person name="Lage O.M."/>
            <person name="Pohl T."/>
            <person name="Merkel B.J."/>
            <person name="Hornburger P."/>
            <person name="Mueller R.-W."/>
            <person name="Bruemmer F."/>
            <person name="Labrenz M."/>
            <person name="Spormann A.M."/>
            <person name="Op den Camp H."/>
            <person name="Overmann J."/>
            <person name="Amann R."/>
            <person name="Jetten M.S.M."/>
            <person name="Mascher T."/>
            <person name="Medema M.H."/>
            <person name="Devos D.P."/>
            <person name="Kaster A.-K."/>
            <person name="Ovreas L."/>
            <person name="Rohde M."/>
            <person name="Galperin M.Y."/>
            <person name="Jogler C."/>
        </authorList>
    </citation>
    <scope>NUCLEOTIDE SEQUENCE [LARGE SCALE GENOMIC DNA]</scope>
    <source>
        <strain evidence="2 3">ETA_A1</strain>
    </source>
</reference>
<evidence type="ECO:0000313" key="2">
    <source>
        <dbReference type="EMBL" id="QDU21589.1"/>
    </source>
</evidence>
<dbReference type="InterPro" id="IPR011335">
    <property type="entry name" value="Restrct_endonuc-II-like"/>
</dbReference>
<dbReference type="KEGG" id="uli:ETAA1_35590"/>
<evidence type="ECO:0000313" key="3">
    <source>
        <dbReference type="Proteomes" id="UP000319576"/>
    </source>
</evidence>
<dbReference type="InterPro" id="IPR008538">
    <property type="entry name" value="Uma2"/>
</dbReference>
<dbReference type="PANTHER" id="PTHR34107:SF4">
    <property type="entry name" value="SLL1222 PROTEIN"/>
    <property type="match status" value="1"/>
</dbReference>
<keyword evidence="3" id="KW-1185">Reference proteome</keyword>
<proteinExistence type="predicted"/>
<evidence type="ECO:0000259" key="1">
    <source>
        <dbReference type="Pfam" id="PF05685"/>
    </source>
</evidence>